<dbReference type="PANTHER" id="PTHR40078">
    <property type="entry name" value="INTEGRAL MEMBRANE PROTEIN-RELATED"/>
    <property type="match status" value="1"/>
</dbReference>
<feature type="transmembrane region" description="Helical" evidence="1">
    <location>
        <begin position="139"/>
        <end position="159"/>
    </location>
</feature>
<dbReference type="Proteomes" id="UP000269542">
    <property type="component" value="Chromosome"/>
</dbReference>
<gene>
    <name evidence="2" type="ORF">NCTC13354_00683</name>
</gene>
<dbReference type="KEGG" id="tbw:NCTC13354_00683"/>
<keyword evidence="1" id="KW-1133">Transmembrane helix</keyword>
<feature type="transmembrane region" description="Helical" evidence="1">
    <location>
        <begin position="94"/>
        <end position="119"/>
    </location>
</feature>
<accession>A0A3S4VA62</accession>
<dbReference type="Pfam" id="PF19700">
    <property type="entry name" value="DUF6198"/>
    <property type="match status" value="1"/>
</dbReference>
<dbReference type="PANTHER" id="PTHR40078:SF1">
    <property type="entry name" value="INTEGRAL MEMBRANE PROTEIN"/>
    <property type="match status" value="1"/>
</dbReference>
<evidence type="ECO:0000313" key="3">
    <source>
        <dbReference type="Proteomes" id="UP000269542"/>
    </source>
</evidence>
<feature type="transmembrane region" description="Helical" evidence="1">
    <location>
        <begin position="25"/>
        <end position="52"/>
    </location>
</feature>
<keyword evidence="1" id="KW-0472">Membrane</keyword>
<feature type="transmembrane region" description="Helical" evidence="1">
    <location>
        <begin position="59"/>
        <end position="82"/>
    </location>
</feature>
<reference evidence="2 3" key="1">
    <citation type="submission" date="2018-12" db="EMBL/GenBank/DDBJ databases">
        <authorList>
            <consortium name="Pathogen Informatics"/>
        </authorList>
    </citation>
    <scope>NUCLEOTIDE SEQUENCE [LARGE SCALE GENOMIC DNA]</scope>
    <source>
        <strain evidence="2 3">NCTC13354</strain>
    </source>
</reference>
<dbReference type="EMBL" id="LR134476">
    <property type="protein sequence ID" value="VEI12985.1"/>
    <property type="molecule type" value="Genomic_DNA"/>
</dbReference>
<keyword evidence="1" id="KW-0812">Transmembrane</keyword>
<proteinExistence type="predicted"/>
<dbReference type="AlphaFoldDB" id="A0A3S4VA62"/>
<dbReference type="InterPro" id="IPR038750">
    <property type="entry name" value="YczE/YyaS-like"/>
</dbReference>
<name>A0A3S4VA62_9ACTO</name>
<feature type="transmembrane region" description="Helical" evidence="1">
    <location>
        <begin position="165"/>
        <end position="183"/>
    </location>
</feature>
<evidence type="ECO:0008006" key="4">
    <source>
        <dbReference type="Google" id="ProtNLM"/>
    </source>
</evidence>
<sequence length="205" mass="22409">MLAIGLAFITQSGLGTSAIGSPMWVFSVLTSLSFGMWNFIFNVAFVVLQWVLLRKDFPLWYWIQIPIAMFFSGILDLTMNLLAPYVPQQYQARLLFLFAGVFIVAVGVAFEVATSKYFLPGEGIVSAIAKVGGWPFPKVKVIFDVSLVAFAIVASLLLFGRVEGVREGTVIAAVFTGVIVGWIQRPIDAAYAWFVGAPPSDAESR</sequence>
<protein>
    <recommendedName>
        <fullName evidence="4">BCR, YitT family</fullName>
    </recommendedName>
</protein>
<organism evidence="2 3">
    <name type="scientific">Trueperella bialowiezensis</name>
    <dbReference type="NCBI Taxonomy" id="312285"/>
    <lineage>
        <taxon>Bacteria</taxon>
        <taxon>Bacillati</taxon>
        <taxon>Actinomycetota</taxon>
        <taxon>Actinomycetes</taxon>
        <taxon>Actinomycetales</taxon>
        <taxon>Actinomycetaceae</taxon>
        <taxon>Trueperella</taxon>
    </lineage>
</organism>
<keyword evidence="3" id="KW-1185">Reference proteome</keyword>
<evidence type="ECO:0000256" key="1">
    <source>
        <dbReference type="SAM" id="Phobius"/>
    </source>
</evidence>
<evidence type="ECO:0000313" key="2">
    <source>
        <dbReference type="EMBL" id="VEI12985.1"/>
    </source>
</evidence>